<dbReference type="PANTHER" id="PTHR46825:SF15">
    <property type="entry name" value="BETA-LACTAMASE-RELATED DOMAIN-CONTAINING PROTEIN"/>
    <property type="match status" value="1"/>
</dbReference>
<proteinExistence type="inferred from homology"/>
<organism evidence="5 6">
    <name type="scientific">Filobasidium floriforme</name>
    <dbReference type="NCBI Taxonomy" id="5210"/>
    <lineage>
        <taxon>Eukaryota</taxon>
        <taxon>Fungi</taxon>
        <taxon>Dikarya</taxon>
        <taxon>Basidiomycota</taxon>
        <taxon>Agaricomycotina</taxon>
        <taxon>Tremellomycetes</taxon>
        <taxon>Filobasidiales</taxon>
        <taxon>Filobasidiaceae</taxon>
        <taxon>Filobasidium</taxon>
    </lineage>
</organism>
<feature type="transmembrane region" description="Helical" evidence="3">
    <location>
        <begin position="12"/>
        <end position="28"/>
    </location>
</feature>
<reference evidence="5" key="1">
    <citation type="submission" date="2020-04" db="EMBL/GenBank/DDBJ databases">
        <title>Analysis of mating type loci in Filobasidium floriforme.</title>
        <authorList>
            <person name="Nowrousian M."/>
        </authorList>
    </citation>
    <scope>NUCLEOTIDE SEQUENCE</scope>
    <source>
        <strain evidence="5">CBS 6242</strain>
    </source>
</reference>
<dbReference type="AlphaFoldDB" id="A0A8K0JN36"/>
<dbReference type="InterPro" id="IPR050491">
    <property type="entry name" value="AmpC-like"/>
</dbReference>
<evidence type="ECO:0000256" key="2">
    <source>
        <dbReference type="SAM" id="MobiDB-lite"/>
    </source>
</evidence>
<dbReference type="InterPro" id="IPR001466">
    <property type="entry name" value="Beta-lactam-related"/>
</dbReference>
<feature type="region of interest" description="Disordered" evidence="2">
    <location>
        <begin position="452"/>
        <end position="474"/>
    </location>
</feature>
<dbReference type="Pfam" id="PF00144">
    <property type="entry name" value="Beta-lactamase"/>
    <property type="match status" value="1"/>
</dbReference>
<dbReference type="SUPFAM" id="SSF56601">
    <property type="entry name" value="beta-lactamase/transpeptidase-like"/>
    <property type="match status" value="1"/>
</dbReference>
<dbReference type="EMBL" id="JABELV010000119">
    <property type="protein sequence ID" value="KAG7530396.1"/>
    <property type="molecule type" value="Genomic_DNA"/>
</dbReference>
<gene>
    <name evidence="5" type="ORF">FFLO_05059</name>
</gene>
<keyword evidence="3" id="KW-0812">Transmembrane</keyword>
<evidence type="ECO:0000256" key="1">
    <source>
        <dbReference type="ARBA" id="ARBA00038215"/>
    </source>
</evidence>
<accession>A0A8K0JN36</accession>
<comment type="similarity">
    <text evidence="1">Belongs to the peptidase S12 family.</text>
</comment>
<dbReference type="PANTHER" id="PTHR46825">
    <property type="entry name" value="D-ALANYL-D-ALANINE-CARBOXYPEPTIDASE/ENDOPEPTIDASE AMPH"/>
    <property type="match status" value="1"/>
</dbReference>
<evidence type="ECO:0000313" key="6">
    <source>
        <dbReference type="Proteomes" id="UP000812966"/>
    </source>
</evidence>
<evidence type="ECO:0000256" key="3">
    <source>
        <dbReference type="SAM" id="Phobius"/>
    </source>
</evidence>
<evidence type="ECO:0000259" key="4">
    <source>
        <dbReference type="Pfam" id="PF00144"/>
    </source>
</evidence>
<dbReference type="Gene3D" id="3.40.710.10">
    <property type="entry name" value="DD-peptidase/beta-lactamase superfamily"/>
    <property type="match status" value="1"/>
</dbReference>
<name>A0A8K0JN36_9TREE</name>
<keyword evidence="6" id="KW-1185">Reference proteome</keyword>
<sequence length="594" mass="66448">MADINLSLTVPSYTWPLLVGSAIIYLLMRRRLEKAQWTSNPPSLKEKTAGIHLTGDQVISPRTLDYLENMQDQWQIPGVSIAIVRMNKDGAWEKQTIGLGRKDAEGNQVTERTLFSVGSNSKLFTAIAAGLSLSQAKLSWHTLVKAVIPYFKMMDKEAEEQATFIDLMSHQTGLARHDISYNADITVEEMTKSLTHLKPSVPFKSLYQYTNIAYNTVSSLPELLLGQKFDEFVKDIILSPLGMDHSFYDIELARATQDLSSAFARKISIGRSGLQDVEVAREDIKAGRRLSNEGRGIEQALGWPVQFWQGGAGAGGIITCSKDLTIWLQTMLLNGQHPDTQKQIIPSWIFQDAIKPQVPIVPQPEDPELTKAFYGLAQMTSTYRNHKIIYHPGGMPGQRSAFIRLPDEMLGVAIMCNDDDLGDMFNEVAKWRIIDDLLGLEPVDFKTRRMNKFLDDHKPKPPKRKPGNPKPPTNGFEAIAGRYHNAAYGDIELHPLITAWNAGEPAWSFTTKFDKIFCKELLFEHFDGDIFNVTAKITFETGAVIWDMTGQGIQAHFGEGGVGLQHIWGEGLPHGNMERDGIRKGSEVFFVKVS</sequence>
<dbReference type="Proteomes" id="UP000812966">
    <property type="component" value="Unassembled WGS sequence"/>
</dbReference>
<protein>
    <recommendedName>
        <fullName evidence="4">Beta-lactamase-related domain-containing protein</fullName>
    </recommendedName>
</protein>
<evidence type="ECO:0000313" key="5">
    <source>
        <dbReference type="EMBL" id="KAG7530396.1"/>
    </source>
</evidence>
<dbReference type="InterPro" id="IPR012338">
    <property type="entry name" value="Beta-lactam/transpept-like"/>
</dbReference>
<keyword evidence="3" id="KW-1133">Transmembrane helix</keyword>
<comment type="caution">
    <text evidence="5">The sequence shown here is derived from an EMBL/GenBank/DDBJ whole genome shotgun (WGS) entry which is preliminary data.</text>
</comment>
<feature type="domain" description="Beta-lactamase-related" evidence="4">
    <location>
        <begin position="69"/>
        <end position="421"/>
    </location>
</feature>
<keyword evidence="3" id="KW-0472">Membrane</keyword>